<dbReference type="InterPro" id="IPR000914">
    <property type="entry name" value="SBP_5_dom"/>
</dbReference>
<dbReference type="Gene3D" id="3.40.190.10">
    <property type="entry name" value="Periplasmic binding protein-like II"/>
    <property type="match status" value="1"/>
</dbReference>
<organism evidence="2">
    <name type="scientific">marine metagenome</name>
    <dbReference type="NCBI Taxonomy" id="408172"/>
    <lineage>
        <taxon>unclassified sequences</taxon>
        <taxon>metagenomes</taxon>
        <taxon>ecological metagenomes</taxon>
    </lineage>
</organism>
<dbReference type="InterPro" id="IPR039424">
    <property type="entry name" value="SBP_5"/>
</dbReference>
<sequence length="373" mass="42558">LVHYRNLTIGLLVLSSCSSEVPEGRTDGPAEPDRVSLQVPPSLDPEILKRRAFTESPNLTTLVEQSELPPVSDRLPVNPKVRVPFYDIGVYGGKIRRAMTGDIIQMPAVMKMKNEGLLEYAKPRADSVEANLAESITYQEDGKVAIVRLRRGIRWSDGHPFTADDVLFYYHDVLFDDQARPLERPIPPPQFVIDRVPIALEKVDDYTLRYASHAVMGRLHFALARTDQIVLPKHIFRKWHPRYNPSATYEDFQTRATRAQAMYSSGIPTLDAWMPVKWTRGQQLVFERNPYYWKVDSAGNQLPYLDGLVYNIIPDVQVILLKFLNGELDLLGRYTQHKMYQTLKASEGPHTYRVNQTISSPGGAQAFYLNWDT</sequence>
<accession>A0A382N469</accession>
<dbReference type="PANTHER" id="PTHR30290">
    <property type="entry name" value="PERIPLASMIC BINDING COMPONENT OF ABC TRANSPORTER"/>
    <property type="match status" value="1"/>
</dbReference>
<dbReference type="GO" id="GO:1904680">
    <property type="term" value="F:peptide transmembrane transporter activity"/>
    <property type="evidence" value="ECO:0007669"/>
    <property type="project" value="TreeGrafter"/>
</dbReference>
<evidence type="ECO:0000313" key="2">
    <source>
        <dbReference type="EMBL" id="SVC55984.1"/>
    </source>
</evidence>
<gene>
    <name evidence="2" type="ORF">METZ01_LOCUS308838</name>
</gene>
<feature type="domain" description="Solute-binding protein family 5" evidence="1">
    <location>
        <begin position="128"/>
        <end position="357"/>
    </location>
</feature>
<protein>
    <recommendedName>
        <fullName evidence="1">Solute-binding protein family 5 domain-containing protein</fullName>
    </recommendedName>
</protein>
<feature type="non-terminal residue" evidence="2">
    <location>
        <position position="373"/>
    </location>
</feature>
<evidence type="ECO:0000259" key="1">
    <source>
        <dbReference type="Pfam" id="PF00496"/>
    </source>
</evidence>
<proteinExistence type="predicted"/>
<reference evidence="2" key="1">
    <citation type="submission" date="2018-05" db="EMBL/GenBank/DDBJ databases">
        <authorList>
            <person name="Lanie J.A."/>
            <person name="Ng W.-L."/>
            <person name="Kazmierczak K.M."/>
            <person name="Andrzejewski T.M."/>
            <person name="Davidsen T.M."/>
            <person name="Wayne K.J."/>
            <person name="Tettelin H."/>
            <person name="Glass J.I."/>
            <person name="Rusch D."/>
            <person name="Podicherti R."/>
            <person name="Tsui H.-C.T."/>
            <person name="Winkler M.E."/>
        </authorList>
    </citation>
    <scope>NUCLEOTIDE SEQUENCE</scope>
</reference>
<dbReference type="GO" id="GO:0015833">
    <property type="term" value="P:peptide transport"/>
    <property type="evidence" value="ECO:0007669"/>
    <property type="project" value="TreeGrafter"/>
</dbReference>
<feature type="non-terminal residue" evidence="2">
    <location>
        <position position="1"/>
    </location>
</feature>
<dbReference type="EMBL" id="UINC01097896">
    <property type="protein sequence ID" value="SVC55984.1"/>
    <property type="molecule type" value="Genomic_DNA"/>
</dbReference>
<dbReference type="SUPFAM" id="SSF53850">
    <property type="entry name" value="Periplasmic binding protein-like II"/>
    <property type="match status" value="1"/>
</dbReference>
<dbReference type="AlphaFoldDB" id="A0A382N469"/>
<dbReference type="Pfam" id="PF00496">
    <property type="entry name" value="SBP_bac_5"/>
    <property type="match status" value="1"/>
</dbReference>
<name>A0A382N469_9ZZZZ</name>
<dbReference type="PANTHER" id="PTHR30290:SF62">
    <property type="entry name" value="OLIGOPEPTIDE ABC TRANSPORTER, PERIPLASMIC OLIGOPEPTIDE-BINDING PROTEIN"/>
    <property type="match status" value="1"/>
</dbReference>